<gene>
    <name evidence="6" type="ORF">DUI87_32388</name>
</gene>
<evidence type="ECO:0000259" key="5">
    <source>
        <dbReference type="SMART" id="SM01217"/>
    </source>
</evidence>
<dbReference type="Proteomes" id="UP000269221">
    <property type="component" value="Unassembled WGS sequence"/>
</dbReference>
<evidence type="ECO:0000256" key="4">
    <source>
        <dbReference type="SAM" id="SignalP"/>
    </source>
</evidence>
<keyword evidence="1 4" id="KW-0732">Signal</keyword>
<dbReference type="SUPFAM" id="SSF52279">
    <property type="entry name" value="Beta-D-glucan exohydrolase, C-terminal domain"/>
    <property type="match status" value="1"/>
</dbReference>
<dbReference type="InterPro" id="IPR044993">
    <property type="entry name" value="BXL"/>
</dbReference>
<dbReference type="Gene3D" id="3.40.50.1700">
    <property type="entry name" value="Glycoside hydrolase family 3 C-terminal domain"/>
    <property type="match status" value="1"/>
</dbReference>
<dbReference type="Pfam" id="PF01915">
    <property type="entry name" value="Glyco_hydro_3_C"/>
    <property type="match status" value="1"/>
</dbReference>
<dbReference type="STRING" id="333673.A0A3M0IP66"/>
<reference evidence="6 7" key="1">
    <citation type="submission" date="2018-07" db="EMBL/GenBank/DDBJ databases">
        <title>A high quality draft genome assembly of the barn swallow (H. rustica rustica).</title>
        <authorList>
            <person name="Formenti G."/>
            <person name="Chiara M."/>
            <person name="Poveda L."/>
            <person name="Francoijs K.-J."/>
            <person name="Bonisoli-Alquati A."/>
            <person name="Canova L."/>
            <person name="Gianfranceschi L."/>
            <person name="Horner D.S."/>
            <person name="Saino N."/>
        </authorList>
    </citation>
    <scope>NUCLEOTIDE SEQUENCE [LARGE SCALE GENOMIC DNA]</scope>
    <source>
        <strain evidence="6">Chelidonia</strain>
        <tissue evidence="6">Blood</tissue>
    </source>
</reference>
<sequence>MPCGSRGPSRAVPALGLRVLVLSAALGAGTVQAQPPPFPFRDPSLPWHRRLDDLLSRLSPAELVLQVARGGAMGNGPAPPIPRLGIAPYNWNTECLRGDGEAPGWATAFPQALGLAAAFSPELIYRVANATATEVRAKHNSFAAAGRYSDHTGLSCFSPVLNIMRHPLWGRNQVLERDWRMTFLPQFQACVRAGSYSFMCSYNRINGVPACANKKLLTDILRGEWGFDGYVVSDEGAVELIMLGHHYTHSFLETAVASVNAGCNLELSYGLRKNVFMHIPQALAMGNITLQMLRDRVRPLFYTRMRLGEFDPPAMNPYSSLDLSVVQSPEHRNLSLEAAVKSFVLLKNVRGTLPLRAQDLSGQHLAVVGPFADNPRVLFGDYAPVPEPQYIYTPRRGLEMLGANVSFTAGCSEPRCQQYSRAELVRVVGAADVVLVCLGTGVDVETEAKDRSDLSLPGHQLQLLQDAVQAAAGRPVILLLFNAGPLDVSWAQAHDGVGAILACFFPAQATGLAIARVLLGEAGASLAGRLPATWPAGMHQVPPMENYTMEGRTYRYYGQEAPLYPFGYGLSYTTFHYRDLVLSPPVLPVCANLSVSVVLENTGLRDSEEVVQLYLRWERSSVPVPRWQLVAFRRVAVPARREAKLFFQVLAEQRAVWAQDWQLEPGTFTLFAGGQQPGQKTRAPSEVLSARFSVTGTARPLRGC</sequence>
<dbReference type="Gene3D" id="2.60.40.10">
    <property type="entry name" value="Immunoglobulins"/>
    <property type="match status" value="1"/>
</dbReference>
<evidence type="ECO:0000256" key="1">
    <source>
        <dbReference type="ARBA" id="ARBA00022729"/>
    </source>
</evidence>
<accession>A0A3M0IP66</accession>
<name>A0A3M0IP66_HIRRU</name>
<protein>
    <recommendedName>
        <fullName evidence="5">Fibronectin type III-like domain-containing protein</fullName>
    </recommendedName>
</protein>
<dbReference type="InterPro" id="IPR002772">
    <property type="entry name" value="Glyco_hydro_3_C"/>
</dbReference>
<dbReference type="AlphaFoldDB" id="A0A3M0IP66"/>
<proteinExistence type="predicted"/>
<dbReference type="EMBL" id="QRBI01000238">
    <property type="protein sequence ID" value="RMB91251.1"/>
    <property type="molecule type" value="Genomic_DNA"/>
</dbReference>
<feature type="chain" id="PRO_5018196689" description="Fibronectin type III-like domain-containing protein" evidence="4">
    <location>
        <begin position="34"/>
        <end position="704"/>
    </location>
</feature>
<dbReference type="InterPro" id="IPR017853">
    <property type="entry name" value="GH"/>
</dbReference>
<dbReference type="GO" id="GO:0009044">
    <property type="term" value="F:xylan 1,4-beta-xylosidase activity"/>
    <property type="evidence" value="ECO:0007669"/>
    <property type="project" value="InterPro"/>
</dbReference>
<dbReference type="GO" id="GO:0045493">
    <property type="term" value="P:xylan catabolic process"/>
    <property type="evidence" value="ECO:0007669"/>
    <property type="project" value="InterPro"/>
</dbReference>
<dbReference type="SMART" id="SM01217">
    <property type="entry name" value="Fn3_like"/>
    <property type="match status" value="1"/>
</dbReference>
<dbReference type="InterPro" id="IPR036881">
    <property type="entry name" value="Glyco_hydro_3_C_sf"/>
</dbReference>
<evidence type="ECO:0000313" key="7">
    <source>
        <dbReference type="Proteomes" id="UP000269221"/>
    </source>
</evidence>
<dbReference type="Gene3D" id="3.20.20.300">
    <property type="entry name" value="Glycoside hydrolase, family 3, N-terminal domain"/>
    <property type="match status" value="2"/>
</dbReference>
<dbReference type="Pfam" id="PF14310">
    <property type="entry name" value="Fn3-like"/>
    <property type="match status" value="1"/>
</dbReference>
<comment type="caution">
    <text evidence="6">The sequence shown here is derived from an EMBL/GenBank/DDBJ whole genome shotgun (WGS) entry which is preliminary data.</text>
</comment>
<keyword evidence="3" id="KW-0326">Glycosidase</keyword>
<dbReference type="InterPro" id="IPR013783">
    <property type="entry name" value="Ig-like_fold"/>
</dbReference>
<keyword evidence="2" id="KW-0378">Hydrolase</keyword>
<dbReference type="PANTHER" id="PTHR42721:SF42">
    <property type="entry name" value="FIBRONECTIN TYPE III-LIKE DOMAIN-CONTAINING PROTEIN"/>
    <property type="match status" value="1"/>
</dbReference>
<feature type="domain" description="Fibronectin type III-like" evidence="5">
    <location>
        <begin position="609"/>
        <end position="676"/>
    </location>
</feature>
<dbReference type="InterPro" id="IPR036962">
    <property type="entry name" value="Glyco_hydro_3_N_sf"/>
</dbReference>
<dbReference type="InterPro" id="IPR001764">
    <property type="entry name" value="Glyco_hydro_3_N"/>
</dbReference>
<feature type="signal peptide" evidence="4">
    <location>
        <begin position="1"/>
        <end position="33"/>
    </location>
</feature>
<dbReference type="GO" id="GO:0031222">
    <property type="term" value="P:arabinan catabolic process"/>
    <property type="evidence" value="ECO:0007669"/>
    <property type="project" value="TreeGrafter"/>
</dbReference>
<dbReference type="SUPFAM" id="SSF51445">
    <property type="entry name" value="(Trans)glycosidases"/>
    <property type="match status" value="1"/>
</dbReference>
<evidence type="ECO:0000256" key="3">
    <source>
        <dbReference type="ARBA" id="ARBA00023295"/>
    </source>
</evidence>
<dbReference type="GO" id="GO:0046556">
    <property type="term" value="F:alpha-L-arabinofuranosidase activity"/>
    <property type="evidence" value="ECO:0007669"/>
    <property type="project" value="TreeGrafter"/>
</dbReference>
<dbReference type="OrthoDB" id="47059at2759"/>
<organism evidence="6 7">
    <name type="scientific">Hirundo rustica rustica</name>
    <dbReference type="NCBI Taxonomy" id="333673"/>
    <lineage>
        <taxon>Eukaryota</taxon>
        <taxon>Metazoa</taxon>
        <taxon>Chordata</taxon>
        <taxon>Craniata</taxon>
        <taxon>Vertebrata</taxon>
        <taxon>Euteleostomi</taxon>
        <taxon>Archelosauria</taxon>
        <taxon>Archosauria</taxon>
        <taxon>Dinosauria</taxon>
        <taxon>Saurischia</taxon>
        <taxon>Theropoda</taxon>
        <taxon>Coelurosauria</taxon>
        <taxon>Aves</taxon>
        <taxon>Neognathae</taxon>
        <taxon>Neoaves</taxon>
        <taxon>Telluraves</taxon>
        <taxon>Australaves</taxon>
        <taxon>Passeriformes</taxon>
        <taxon>Sylvioidea</taxon>
        <taxon>Hirundinidae</taxon>
        <taxon>Hirundo</taxon>
    </lineage>
</organism>
<evidence type="ECO:0000256" key="2">
    <source>
        <dbReference type="ARBA" id="ARBA00022801"/>
    </source>
</evidence>
<dbReference type="Pfam" id="PF00933">
    <property type="entry name" value="Glyco_hydro_3"/>
    <property type="match status" value="1"/>
</dbReference>
<dbReference type="PANTHER" id="PTHR42721">
    <property type="entry name" value="SUGAR HYDROLASE-RELATED"/>
    <property type="match status" value="1"/>
</dbReference>
<dbReference type="InterPro" id="IPR026891">
    <property type="entry name" value="Fn3-like"/>
</dbReference>
<keyword evidence="7" id="KW-1185">Reference proteome</keyword>
<evidence type="ECO:0000313" key="6">
    <source>
        <dbReference type="EMBL" id="RMB91251.1"/>
    </source>
</evidence>